<dbReference type="Gene3D" id="2.40.50.140">
    <property type="entry name" value="Nucleic acid-binding proteins"/>
    <property type="match status" value="4"/>
</dbReference>
<keyword evidence="3" id="KW-0687">Ribonucleoprotein</keyword>
<dbReference type="GO" id="GO:0003735">
    <property type="term" value="F:structural constituent of ribosome"/>
    <property type="evidence" value="ECO:0007669"/>
    <property type="project" value="TreeGrafter"/>
</dbReference>
<dbReference type="GO" id="GO:0005737">
    <property type="term" value="C:cytoplasm"/>
    <property type="evidence" value="ECO:0007669"/>
    <property type="project" value="UniProtKB-ARBA"/>
</dbReference>
<evidence type="ECO:0000256" key="5">
    <source>
        <dbReference type="SAM" id="MobiDB-lite"/>
    </source>
</evidence>
<dbReference type="InterPro" id="IPR035104">
    <property type="entry name" value="Ribosomal_protein_S1-like"/>
</dbReference>
<keyword evidence="2" id="KW-0689">Ribosomal protein</keyword>
<feature type="domain" description="S1 motif" evidence="6">
    <location>
        <begin position="212"/>
        <end position="280"/>
    </location>
</feature>
<dbReference type="GO" id="GO:0006412">
    <property type="term" value="P:translation"/>
    <property type="evidence" value="ECO:0007669"/>
    <property type="project" value="TreeGrafter"/>
</dbReference>
<dbReference type="Proteomes" id="UP000319342">
    <property type="component" value="Chromosome"/>
</dbReference>
<name>A0A518D3M6_9BACT</name>
<dbReference type="InterPro" id="IPR012340">
    <property type="entry name" value="NA-bd_OB-fold"/>
</dbReference>
<dbReference type="GO" id="GO:0003729">
    <property type="term" value="F:mRNA binding"/>
    <property type="evidence" value="ECO:0007669"/>
    <property type="project" value="TreeGrafter"/>
</dbReference>
<dbReference type="Pfam" id="PF00575">
    <property type="entry name" value="S1"/>
    <property type="match status" value="3"/>
</dbReference>
<dbReference type="FunFam" id="2.40.50.140:FF:000051">
    <property type="entry name" value="RNA-binding transcriptional accessory protein"/>
    <property type="match status" value="1"/>
</dbReference>
<dbReference type="SUPFAM" id="SSF50249">
    <property type="entry name" value="Nucleic acid-binding proteins"/>
    <property type="match status" value="4"/>
</dbReference>
<comment type="function">
    <text evidence="4">Binds mRNA; thus facilitating recognition of the initiation point. It is needed to translate mRNA with a short Shine-Dalgarno (SD) purine-rich sequence.</text>
</comment>
<evidence type="ECO:0000259" key="6">
    <source>
        <dbReference type="PROSITE" id="PS50126"/>
    </source>
</evidence>
<dbReference type="InterPro" id="IPR003029">
    <property type="entry name" value="S1_domain"/>
</dbReference>
<proteinExistence type="inferred from homology"/>
<dbReference type="CDD" id="cd04465">
    <property type="entry name" value="S1_RPS1_repeat_ec2_hs2"/>
    <property type="match status" value="1"/>
</dbReference>
<dbReference type="InterPro" id="IPR050437">
    <property type="entry name" value="Ribos_protein_bS1-like"/>
</dbReference>
<evidence type="ECO:0000256" key="2">
    <source>
        <dbReference type="ARBA" id="ARBA00022980"/>
    </source>
</evidence>
<evidence type="ECO:0000313" key="7">
    <source>
        <dbReference type="EMBL" id="QDU86065.1"/>
    </source>
</evidence>
<sequence>MTSKPRSEKDPIQAELEAALADTSLLDIDLPTASPKGGGGKGGRRGGRDEDDDLRQGTVVGIDGDDVIVELGPRMQGVLSVAEFDAVPTVGESFEFTLHGQKDGLWLLSRRRARMLAAWNDLSVGAHVQGTVKAVNSGGLEVAIGPVNAFMPASQASDRHIDDLSSLVGESMVVAVIEADPRKKRVVVSRRKVLDVERADRRREIAGSLIVGDKVKGTVTRVESFGAFVDLGGVEGLVHVSQLSRQRVENASEFIQPGQSVDAEIVKIEDGGKRIGLSMKNLEPDPWNTVAGTIAPDQVLTGKVVRTADFGAFVEIAPGVDGLVHVSQISVERVTRVADKLPMGKEVQVRVVSIDPGQRRISLSCLDEHGHMLGSEEAATGEEVRQAVSDLSKKSQPNLGTNLGDLLKRSMKK</sequence>
<accession>A0A518D3M6</accession>
<dbReference type="AlphaFoldDB" id="A0A518D3M6"/>
<evidence type="ECO:0000256" key="4">
    <source>
        <dbReference type="ARBA" id="ARBA00025604"/>
    </source>
</evidence>
<keyword evidence="8" id="KW-1185">Reference proteome</keyword>
<dbReference type="SMART" id="SM00316">
    <property type="entry name" value="S1"/>
    <property type="match status" value="4"/>
</dbReference>
<feature type="region of interest" description="Disordered" evidence="5">
    <location>
        <begin position="26"/>
        <end position="58"/>
    </location>
</feature>
<feature type="region of interest" description="Disordered" evidence="5">
    <location>
        <begin position="378"/>
        <end position="413"/>
    </location>
</feature>
<protein>
    <recommendedName>
        <fullName evidence="6">S1 motif domain-containing protein</fullName>
    </recommendedName>
</protein>
<dbReference type="EMBL" id="CP036290">
    <property type="protein sequence ID" value="QDU86065.1"/>
    <property type="molecule type" value="Genomic_DNA"/>
</dbReference>
<gene>
    <name evidence="7" type="ORF">Pla163_32140</name>
</gene>
<feature type="domain" description="S1 motif" evidence="6">
    <location>
        <begin position="297"/>
        <end position="366"/>
    </location>
</feature>
<dbReference type="PANTHER" id="PTHR10724:SF7">
    <property type="entry name" value="SMALL RIBOSOMAL SUBUNIT PROTEIN BS1C"/>
    <property type="match status" value="1"/>
</dbReference>
<organism evidence="7 8">
    <name type="scientific">Rohdeia mirabilis</name>
    <dbReference type="NCBI Taxonomy" id="2528008"/>
    <lineage>
        <taxon>Bacteria</taxon>
        <taxon>Pseudomonadati</taxon>
        <taxon>Planctomycetota</taxon>
        <taxon>Planctomycetia</taxon>
        <taxon>Planctomycetia incertae sedis</taxon>
        <taxon>Rohdeia</taxon>
    </lineage>
</organism>
<dbReference type="PROSITE" id="PS50126">
    <property type="entry name" value="S1"/>
    <property type="match status" value="3"/>
</dbReference>
<dbReference type="PANTHER" id="PTHR10724">
    <property type="entry name" value="30S RIBOSOMAL PROTEIN S1"/>
    <property type="match status" value="1"/>
</dbReference>
<dbReference type="RefSeq" id="WP_145190619.1">
    <property type="nucleotide sequence ID" value="NZ_CP036290.1"/>
</dbReference>
<evidence type="ECO:0000256" key="3">
    <source>
        <dbReference type="ARBA" id="ARBA00023274"/>
    </source>
</evidence>
<comment type="similarity">
    <text evidence="1">Belongs to the bacterial ribosomal protein bS1 family.</text>
</comment>
<dbReference type="OrthoDB" id="9804077at2"/>
<evidence type="ECO:0000256" key="1">
    <source>
        <dbReference type="ARBA" id="ARBA00006767"/>
    </source>
</evidence>
<reference evidence="7 8" key="1">
    <citation type="submission" date="2019-02" db="EMBL/GenBank/DDBJ databases">
        <title>Deep-cultivation of Planctomycetes and their phenomic and genomic characterization uncovers novel biology.</title>
        <authorList>
            <person name="Wiegand S."/>
            <person name="Jogler M."/>
            <person name="Boedeker C."/>
            <person name="Pinto D."/>
            <person name="Vollmers J."/>
            <person name="Rivas-Marin E."/>
            <person name="Kohn T."/>
            <person name="Peeters S.H."/>
            <person name="Heuer A."/>
            <person name="Rast P."/>
            <person name="Oberbeckmann S."/>
            <person name="Bunk B."/>
            <person name="Jeske O."/>
            <person name="Meyerdierks A."/>
            <person name="Storesund J.E."/>
            <person name="Kallscheuer N."/>
            <person name="Luecker S."/>
            <person name="Lage O.M."/>
            <person name="Pohl T."/>
            <person name="Merkel B.J."/>
            <person name="Hornburger P."/>
            <person name="Mueller R.-W."/>
            <person name="Bruemmer F."/>
            <person name="Labrenz M."/>
            <person name="Spormann A.M."/>
            <person name="Op den Camp H."/>
            <person name="Overmann J."/>
            <person name="Amann R."/>
            <person name="Jetten M.S.M."/>
            <person name="Mascher T."/>
            <person name="Medema M.H."/>
            <person name="Devos D.P."/>
            <person name="Kaster A.-K."/>
            <person name="Ovreas L."/>
            <person name="Rohde M."/>
            <person name="Galperin M.Y."/>
            <person name="Jogler C."/>
        </authorList>
    </citation>
    <scope>NUCLEOTIDE SEQUENCE [LARGE SCALE GENOMIC DNA]</scope>
    <source>
        <strain evidence="7 8">Pla163</strain>
    </source>
</reference>
<feature type="domain" description="S1 motif" evidence="6">
    <location>
        <begin position="125"/>
        <end position="191"/>
    </location>
</feature>
<dbReference type="PRINTS" id="PR00681">
    <property type="entry name" value="RIBOSOMALS1"/>
</dbReference>
<evidence type="ECO:0000313" key="8">
    <source>
        <dbReference type="Proteomes" id="UP000319342"/>
    </source>
</evidence>
<dbReference type="FunFam" id="2.40.50.140:FF:000103">
    <property type="entry name" value="protein RRP5 homolog"/>
    <property type="match status" value="1"/>
</dbReference>